<organism evidence="1">
    <name type="scientific">viral metagenome</name>
    <dbReference type="NCBI Taxonomy" id="1070528"/>
    <lineage>
        <taxon>unclassified sequences</taxon>
        <taxon>metagenomes</taxon>
        <taxon>organismal metagenomes</taxon>
    </lineage>
</organism>
<dbReference type="EMBL" id="MT141847">
    <property type="protein sequence ID" value="QJA71113.1"/>
    <property type="molecule type" value="Genomic_DNA"/>
</dbReference>
<name>A0A6M3JME0_9ZZZZ</name>
<dbReference type="AlphaFoldDB" id="A0A6M3JME0"/>
<proteinExistence type="predicted"/>
<sequence>MGDTPKERAARDLYATAPEFADLRKSMDDLYADAVPPVEAYKREWETFSHEPWEVQLADAAIARLEKRADALAKQAFIQQKRAEIAEAAIAALEAESASRDEAVRRALAFIAPGGYDEDLARRVLTDPILYVFAYVADRVLKGAKDKERCGSCKHWSTSLYACKHTPGRGRESFDRCHFDPSRWELCDG</sequence>
<evidence type="ECO:0000313" key="1">
    <source>
        <dbReference type="EMBL" id="QJA71113.1"/>
    </source>
</evidence>
<accession>A0A6M3JME0</accession>
<reference evidence="1" key="1">
    <citation type="submission" date="2020-03" db="EMBL/GenBank/DDBJ databases">
        <title>The deep terrestrial virosphere.</title>
        <authorList>
            <person name="Holmfeldt K."/>
            <person name="Nilsson E."/>
            <person name="Simone D."/>
            <person name="Lopez-Fernandez M."/>
            <person name="Wu X."/>
            <person name="de Brujin I."/>
            <person name="Lundin D."/>
            <person name="Andersson A."/>
            <person name="Bertilsson S."/>
            <person name="Dopson M."/>
        </authorList>
    </citation>
    <scope>NUCLEOTIDE SEQUENCE</scope>
    <source>
        <strain evidence="1">MM415A03373</strain>
    </source>
</reference>
<gene>
    <name evidence="1" type="ORF">MM415A03373_0010</name>
</gene>
<protein>
    <submittedName>
        <fullName evidence="1">Uncharacterized protein</fullName>
    </submittedName>
</protein>